<dbReference type="Gene3D" id="3.40.50.150">
    <property type="entry name" value="Vaccinia Virus protein VP39"/>
    <property type="match status" value="1"/>
</dbReference>
<keyword evidence="1" id="KW-0489">Methyltransferase</keyword>
<comment type="similarity">
    <text evidence="4">Belongs to the class I-like SAM-binding methyltransferase superfamily. Cation-dependent O-methyltransferase family.</text>
</comment>
<dbReference type="InterPro" id="IPR029063">
    <property type="entry name" value="SAM-dependent_MTases_sf"/>
</dbReference>
<comment type="caution">
    <text evidence="5">The sequence shown here is derived from an EMBL/GenBank/DDBJ whole genome shotgun (WGS) entry which is preliminary data.</text>
</comment>
<evidence type="ECO:0000256" key="4">
    <source>
        <dbReference type="ARBA" id="ARBA00023453"/>
    </source>
</evidence>
<dbReference type="PANTHER" id="PTHR10509:SF93">
    <property type="entry name" value="CATECHOL O-METHYLTRANSFERASE DOMAIN-CONTAINING PROTEIN 1"/>
    <property type="match status" value="1"/>
</dbReference>
<dbReference type="PANTHER" id="PTHR10509">
    <property type="entry name" value="O-METHYLTRANSFERASE-RELATED"/>
    <property type="match status" value="1"/>
</dbReference>
<dbReference type="SUPFAM" id="SSF53335">
    <property type="entry name" value="S-adenosyl-L-methionine-dependent methyltransferases"/>
    <property type="match status" value="1"/>
</dbReference>
<proteinExistence type="inferred from homology"/>
<gene>
    <name evidence="5" type="ORF">CAUJ_LOCUS1229</name>
</gene>
<dbReference type="Proteomes" id="UP000835052">
    <property type="component" value="Unassembled WGS sequence"/>
</dbReference>
<dbReference type="AlphaFoldDB" id="A0A8S1GV69"/>
<dbReference type="GO" id="GO:0008171">
    <property type="term" value="F:O-methyltransferase activity"/>
    <property type="evidence" value="ECO:0007669"/>
    <property type="project" value="InterPro"/>
</dbReference>
<dbReference type="OrthoDB" id="10251242at2759"/>
<evidence type="ECO:0000256" key="1">
    <source>
        <dbReference type="ARBA" id="ARBA00022603"/>
    </source>
</evidence>
<dbReference type="CDD" id="cd02440">
    <property type="entry name" value="AdoMet_MTases"/>
    <property type="match status" value="1"/>
</dbReference>
<organism evidence="5 6">
    <name type="scientific">Caenorhabditis auriculariae</name>
    <dbReference type="NCBI Taxonomy" id="2777116"/>
    <lineage>
        <taxon>Eukaryota</taxon>
        <taxon>Metazoa</taxon>
        <taxon>Ecdysozoa</taxon>
        <taxon>Nematoda</taxon>
        <taxon>Chromadorea</taxon>
        <taxon>Rhabditida</taxon>
        <taxon>Rhabditina</taxon>
        <taxon>Rhabditomorpha</taxon>
        <taxon>Rhabditoidea</taxon>
        <taxon>Rhabditidae</taxon>
        <taxon>Peloderinae</taxon>
        <taxon>Caenorhabditis</taxon>
    </lineage>
</organism>
<dbReference type="EMBL" id="CAJGYM010000002">
    <property type="protein sequence ID" value="CAD6185310.1"/>
    <property type="molecule type" value="Genomic_DNA"/>
</dbReference>
<keyword evidence="6" id="KW-1185">Reference proteome</keyword>
<evidence type="ECO:0000313" key="6">
    <source>
        <dbReference type="Proteomes" id="UP000835052"/>
    </source>
</evidence>
<evidence type="ECO:0000256" key="3">
    <source>
        <dbReference type="ARBA" id="ARBA00022691"/>
    </source>
</evidence>
<evidence type="ECO:0000256" key="2">
    <source>
        <dbReference type="ARBA" id="ARBA00022679"/>
    </source>
</evidence>
<dbReference type="GO" id="GO:0008757">
    <property type="term" value="F:S-adenosylmethionine-dependent methyltransferase activity"/>
    <property type="evidence" value="ECO:0007669"/>
    <property type="project" value="TreeGrafter"/>
</dbReference>
<dbReference type="Pfam" id="PF01596">
    <property type="entry name" value="Methyltransf_3"/>
    <property type="match status" value="1"/>
</dbReference>
<keyword evidence="2" id="KW-0808">Transferase</keyword>
<evidence type="ECO:0000313" key="5">
    <source>
        <dbReference type="EMBL" id="CAD6185310.1"/>
    </source>
</evidence>
<dbReference type="GO" id="GO:0032259">
    <property type="term" value="P:methylation"/>
    <property type="evidence" value="ECO:0007669"/>
    <property type="project" value="UniProtKB-KW"/>
</dbReference>
<sequence length="227" mass="24800">MSAVSKSYDNKGDPIIAYCTDRTTKQHALQKELTEATLKNAPMSMMLGAPEVLTFGENFLHLIGAKRVLDIGTYTGASALAWALALPDDGEVFTFDISHENYKKYGVSVISKCEKTFKKIKAIEGPAVEELEKLVANGQAGTFDFAFIDADKSNYSKYYDLALQLLRSGGVIFVDNSLWSGSVTVPAKRSDESTGAIHALNDKIFADDRTRSALLNFGDGLHIAFKK</sequence>
<accession>A0A8S1GV69</accession>
<reference evidence="5" key="1">
    <citation type="submission" date="2020-10" db="EMBL/GenBank/DDBJ databases">
        <authorList>
            <person name="Kikuchi T."/>
        </authorList>
    </citation>
    <scope>NUCLEOTIDE SEQUENCE</scope>
    <source>
        <strain evidence="5">NKZ352</strain>
    </source>
</reference>
<dbReference type="InterPro" id="IPR002935">
    <property type="entry name" value="SAM_O-MeTrfase"/>
</dbReference>
<dbReference type="PROSITE" id="PS51682">
    <property type="entry name" value="SAM_OMT_I"/>
    <property type="match status" value="1"/>
</dbReference>
<dbReference type="InterPro" id="IPR050362">
    <property type="entry name" value="Cation-dep_OMT"/>
</dbReference>
<keyword evidence="3" id="KW-0949">S-adenosyl-L-methionine</keyword>
<protein>
    <submittedName>
        <fullName evidence="5">Uncharacterized protein</fullName>
    </submittedName>
</protein>
<name>A0A8S1GV69_9PELO</name>